<dbReference type="GO" id="GO:0005506">
    <property type="term" value="F:iron ion binding"/>
    <property type="evidence" value="ECO:0007669"/>
    <property type="project" value="InterPro"/>
</dbReference>
<evidence type="ECO:0000313" key="9">
    <source>
        <dbReference type="Proteomes" id="UP000243081"/>
    </source>
</evidence>
<dbReference type="OrthoDB" id="69177at2759"/>
<dbReference type="Gene3D" id="2.60.120.620">
    <property type="entry name" value="q2cbj1_9rhob like domain"/>
    <property type="match status" value="1"/>
</dbReference>
<dbReference type="AlphaFoldDB" id="A0A179IGW6"/>
<evidence type="ECO:0000313" key="8">
    <source>
        <dbReference type="EMBL" id="OAR01887.1"/>
    </source>
</evidence>
<evidence type="ECO:0000259" key="7">
    <source>
        <dbReference type="SMART" id="SM00702"/>
    </source>
</evidence>
<dbReference type="InterPro" id="IPR006620">
    <property type="entry name" value="Pro_4_hyd_alph"/>
</dbReference>
<feature type="region of interest" description="Disordered" evidence="6">
    <location>
        <begin position="42"/>
        <end position="65"/>
    </location>
</feature>
<keyword evidence="4" id="KW-0560">Oxidoreductase</keyword>
<proteinExistence type="predicted"/>
<keyword evidence="2" id="KW-0479">Metal-binding</keyword>
<organism evidence="8 9">
    <name type="scientific">Cordyceps confragosa</name>
    <name type="common">Lecanicillium lecanii</name>
    <dbReference type="NCBI Taxonomy" id="2714763"/>
    <lineage>
        <taxon>Eukaryota</taxon>
        <taxon>Fungi</taxon>
        <taxon>Dikarya</taxon>
        <taxon>Ascomycota</taxon>
        <taxon>Pezizomycotina</taxon>
        <taxon>Sordariomycetes</taxon>
        <taxon>Hypocreomycetidae</taxon>
        <taxon>Hypocreales</taxon>
        <taxon>Cordycipitaceae</taxon>
        <taxon>Akanthomyces</taxon>
    </lineage>
</organism>
<keyword evidence="3" id="KW-0223">Dioxygenase</keyword>
<gene>
    <name evidence="8" type="ORF">LLEC1_08061</name>
</gene>
<dbReference type="Pfam" id="PF13640">
    <property type="entry name" value="2OG-FeII_Oxy_3"/>
    <property type="match status" value="1"/>
</dbReference>
<evidence type="ECO:0000256" key="4">
    <source>
        <dbReference type="ARBA" id="ARBA00023002"/>
    </source>
</evidence>
<evidence type="ECO:0000256" key="2">
    <source>
        <dbReference type="ARBA" id="ARBA00022723"/>
    </source>
</evidence>
<accession>A0A179IGW6</accession>
<comment type="cofactor">
    <cofactor evidence="1">
        <name>L-ascorbate</name>
        <dbReference type="ChEBI" id="CHEBI:38290"/>
    </cofactor>
</comment>
<dbReference type="GO" id="GO:0031418">
    <property type="term" value="F:L-ascorbic acid binding"/>
    <property type="evidence" value="ECO:0007669"/>
    <property type="project" value="InterPro"/>
</dbReference>
<evidence type="ECO:0000256" key="1">
    <source>
        <dbReference type="ARBA" id="ARBA00001961"/>
    </source>
</evidence>
<sequence length="191" mass="21716">LVNMGGGYEAAVTDYRNSDRIIWDSQTVVDRVWERCLQARGGGEGESMGQMLSRPPEGRKARKRSKSCGGEWKFERLNERMRFLKYTEGQFFMPHCDGAYYYAAEGTTFETHYTVHLYLNDSAKTSADGSGCVGGATSFLSDDLTRRLDVDPKAGSVLIFQHDRLLHEGDEVLSGIKYTMRTDVLYRWVRE</sequence>
<dbReference type="InterPro" id="IPR044862">
    <property type="entry name" value="Pro_4_hyd_alph_FE2OG_OXY"/>
</dbReference>
<dbReference type="PANTHER" id="PTHR10869:SF241">
    <property type="entry name" value="FE2OG DIOXYGENASE DOMAIN-CONTAINING PROTEIN"/>
    <property type="match status" value="1"/>
</dbReference>
<dbReference type="Proteomes" id="UP000243081">
    <property type="component" value="Unassembled WGS sequence"/>
</dbReference>
<evidence type="ECO:0000256" key="3">
    <source>
        <dbReference type="ARBA" id="ARBA00022964"/>
    </source>
</evidence>
<feature type="non-terminal residue" evidence="8">
    <location>
        <position position="1"/>
    </location>
</feature>
<dbReference type="PANTHER" id="PTHR10869">
    <property type="entry name" value="PROLYL 4-HYDROXYLASE ALPHA SUBUNIT"/>
    <property type="match status" value="1"/>
</dbReference>
<dbReference type="GO" id="GO:0004656">
    <property type="term" value="F:procollagen-proline 4-dioxygenase activity"/>
    <property type="evidence" value="ECO:0007669"/>
    <property type="project" value="TreeGrafter"/>
</dbReference>
<evidence type="ECO:0000256" key="6">
    <source>
        <dbReference type="SAM" id="MobiDB-lite"/>
    </source>
</evidence>
<dbReference type="SMART" id="SM00702">
    <property type="entry name" value="P4Hc"/>
    <property type="match status" value="1"/>
</dbReference>
<name>A0A179IGW6_CORDF</name>
<reference evidence="8 9" key="1">
    <citation type="submission" date="2016-03" db="EMBL/GenBank/DDBJ databases">
        <title>Fine-scale spatial genetic structure of a fungal parasite of coffee scale insects.</title>
        <authorList>
            <person name="Jackson D."/>
            <person name="Zemenick K.A."/>
            <person name="Malloure B."/>
            <person name="Quandt C.A."/>
            <person name="James T.Y."/>
        </authorList>
    </citation>
    <scope>NUCLEOTIDE SEQUENCE [LARGE SCALE GENOMIC DNA]</scope>
    <source>
        <strain evidence="8 9">UM487</strain>
    </source>
</reference>
<protein>
    <recommendedName>
        <fullName evidence="7">Prolyl 4-hydroxylase alpha subunit domain-containing protein</fullName>
    </recommendedName>
</protein>
<keyword evidence="9" id="KW-1185">Reference proteome</keyword>
<feature type="domain" description="Prolyl 4-hydroxylase alpha subunit" evidence="7">
    <location>
        <begin position="8"/>
        <end position="185"/>
    </location>
</feature>
<comment type="caution">
    <text evidence="8">The sequence shown here is derived from an EMBL/GenBank/DDBJ whole genome shotgun (WGS) entry which is preliminary data.</text>
</comment>
<evidence type="ECO:0000256" key="5">
    <source>
        <dbReference type="ARBA" id="ARBA00023004"/>
    </source>
</evidence>
<dbReference type="InterPro" id="IPR045054">
    <property type="entry name" value="P4HA-like"/>
</dbReference>
<dbReference type="EMBL" id="LUKN01000939">
    <property type="protein sequence ID" value="OAR01887.1"/>
    <property type="molecule type" value="Genomic_DNA"/>
</dbReference>
<keyword evidence="5" id="KW-0408">Iron</keyword>
<dbReference type="GO" id="GO:0005783">
    <property type="term" value="C:endoplasmic reticulum"/>
    <property type="evidence" value="ECO:0007669"/>
    <property type="project" value="TreeGrafter"/>
</dbReference>